<feature type="domain" description="Aminomethyltransferase C-terminal" evidence="6">
    <location>
        <begin position="1018"/>
        <end position="1104"/>
    </location>
</feature>
<dbReference type="Pfam" id="PF17806">
    <property type="entry name" value="SO_alpha_A3"/>
    <property type="match status" value="1"/>
</dbReference>
<organism evidence="8 9">
    <name type="scientific">Streptomyces lacrimifluminis</name>
    <dbReference type="NCBI Taxonomy" id="1500077"/>
    <lineage>
        <taxon>Bacteria</taxon>
        <taxon>Bacillati</taxon>
        <taxon>Actinomycetota</taxon>
        <taxon>Actinomycetes</taxon>
        <taxon>Kitasatosporales</taxon>
        <taxon>Streptomycetaceae</taxon>
        <taxon>Streptomyces</taxon>
    </lineage>
</organism>
<dbReference type="InterPro" id="IPR013977">
    <property type="entry name" value="GcvT_C"/>
</dbReference>
<evidence type="ECO:0000259" key="5">
    <source>
        <dbReference type="Pfam" id="PF07992"/>
    </source>
</evidence>
<protein>
    <submittedName>
        <fullName evidence="8">Sarcosine oxidase subunit alpha</fullName>
    </submittedName>
</protein>
<evidence type="ECO:0000259" key="4">
    <source>
        <dbReference type="Pfam" id="PF01571"/>
    </source>
</evidence>
<reference evidence="8" key="1">
    <citation type="journal article" date="2014" name="Int. J. Syst. Evol. Microbiol.">
        <title>Complete genome sequence of Corynebacterium casei LMG S-19264T (=DSM 44701T), isolated from a smear-ripened cheese.</title>
        <authorList>
            <consortium name="US DOE Joint Genome Institute (JGI-PGF)"/>
            <person name="Walter F."/>
            <person name="Albersmeier A."/>
            <person name="Kalinowski J."/>
            <person name="Ruckert C."/>
        </authorList>
    </citation>
    <scope>NUCLEOTIDE SEQUENCE</scope>
    <source>
        <strain evidence="8">CGMCC 4.7272</strain>
    </source>
</reference>
<dbReference type="InterPro" id="IPR036188">
    <property type="entry name" value="FAD/NAD-bd_sf"/>
</dbReference>
<gene>
    <name evidence="8" type="primary">soxA</name>
    <name evidence="8" type="ORF">GCM10012282_43230</name>
</gene>
<dbReference type="SUPFAM" id="SSF103025">
    <property type="entry name" value="Folate-binding domain"/>
    <property type="match status" value="1"/>
</dbReference>
<evidence type="ECO:0000256" key="1">
    <source>
        <dbReference type="ARBA" id="ARBA00008609"/>
    </source>
</evidence>
<dbReference type="Gene3D" id="3.30.2270.10">
    <property type="entry name" value="Folate-binding superfamily"/>
    <property type="match status" value="1"/>
</dbReference>
<reference evidence="8" key="2">
    <citation type="submission" date="2020-09" db="EMBL/GenBank/DDBJ databases">
        <authorList>
            <person name="Sun Q."/>
            <person name="Zhou Y."/>
        </authorList>
    </citation>
    <scope>NUCLEOTIDE SEQUENCE</scope>
    <source>
        <strain evidence="8">CGMCC 4.7272</strain>
    </source>
</reference>
<comment type="caution">
    <text evidence="8">The sequence shown here is derived from an EMBL/GenBank/DDBJ whole genome shotgun (WGS) entry which is preliminary data.</text>
</comment>
<feature type="region of interest" description="Disordered" evidence="3">
    <location>
        <begin position="89"/>
        <end position="173"/>
    </location>
</feature>
<dbReference type="Pfam" id="PF07992">
    <property type="entry name" value="Pyr_redox_2"/>
    <property type="match status" value="1"/>
</dbReference>
<dbReference type="Pfam" id="PF01571">
    <property type="entry name" value="GCV_T"/>
    <property type="match status" value="1"/>
</dbReference>
<dbReference type="PANTHER" id="PTHR43757:SF2">
    <property type="entry name" value="AMINOMETHYLTRANSFERASE, MITOCHONDRIAL"/>
    <property type="match status" value="1"/>
</dbReference>
<accession>A0A917NYV6</accession>
<dbReference type="Gene3D" id="3.30.1360.120">
    <property type="entry name" value="Probable tRNA modification gtpase trme, domain 1"/>
    <property type="match status" value="1"/>
</dbReference>
<comment type="similarity">
    <text evidence="1">Belongs to the GcvT family.</text>
</comment>
<evidence type="ECO:0000259" key="7">
    <source>
        <dbReference type="Pfam" id="PF17806"/>
    </source>
</evidence>
<dbReference type="AlphaFoldDB" id="A0A917NYV6"/>
<dbReference type="InterPro" id="IPR023753">
    <property type="entry name" value="FAD/NAD-binding_dom"/>
</dbReference>
<sequence>MLLIPCPWCGPRDEAEFHYGGQAHVPYPQNPSALTDEEWARYLFFRDNPKGPFAERWNHGAGCRRWFNAVRDTGTNEILAVYRAGEEPPAIEETRRAATPNPVSAVTSPRVTPSATGEPRTASSAPPALEDEAPSGPTGGLGAEPPEHSGRGGAGEESQPFRHPTRGRVNRDAPLAFTFDGTEYQGYEGDTLASALLANGIIHTGTSIRLGRPRGIFSAGPEEPNAVIQIEAPFPEPMLPATTVELYDGLAATGLPGQGRLATTPDPARYDAVHAHCDLLIVGAGPAGLAAAAAAARTGARVILADDRPEPGGSLLGTAEHLDWVEATSAHLDAAPDVRVLPRTTVFGYYDDNHLLAVERRTNHLGAAAPENVSRERVWRIRARRVVLATGAHERSLAFADNDRPGVMLAASARTYVNRHGVLPGRRAVVFTTNDSAYAAALDLTAAGVDVTAIVDTRPYPGEWAERARAAGIEVLAGHAVVGTEGTVEGTSEGDPRLTAVTVALYEGEPTEAGRTAGQREFAADLLLVSGGWNPVAQLFSQAGGKLRYDDALGAFVPDTCRQAVEVAGSAAGAMDLPSVLAQGVGAASRALAAEGYAPEAPRLPVPDPAARPHTPPMHVYAIPDASDTRSFVDLQRDVSVDDLARATGAGMRSVEHTKRYTTAGTANDQGKTSGLLAGGIVAALLGVDISALGTTTFRPPYTPVSFATLAGRDRGALHDPIRTTALHAWHVEQGALFENVGQWKRPWYYPLPGEDMETAVLRECAAARDSVAFMDASTLGKIDVQGPDAGVFLDLLYTNMMSTLKVGMIRYGVMCRPDGMVFDDGTVIRLAPDRFLVTTTTGNAAAVLDWMEEWSQTEWPDLRVHCTSVTEQWATVALVGPRSRDVLGSLAPQLAVANADFPFMAWRETPVAGIDARVCRISFSGELAYEINVSPWEARALWEALYEAGAPYGITPYGTETMHVLRAEKGYPIIGQDTDGTVTPQDLGMSWVVSKKKPDFIGKRSYARADAVRPDRKHLVGLLPDDPGTFLPEGTQLVADSVLPAPPVPMLGHVTSSYRSAALGRTFALALIKGGRERVGERLYAPVGDRLVPVTVASPVLYDPEGARRDG</sequence>
<keyword evidence="9" id="KW-1185">Reference proteome</keyword>
<feature type="compositionally biased region" description="Polar residues" evidence="3">
    <location>
        <begin position="101"/>
        <end position="115"/>
    </location>
</feature>
<dbReference type="SUPFAM" id="SSF101790">
    <property type="entry name" value="Aminomethyltransferase beta-barrel domain"/>
    <property type="match status" value="1"/>
</dbReference>
<dbReference type="PRINTS" id="PR00469">
    <property type="entry name" value="PNDRDTASEII"/>
</dbReference>
<dbReference type="InterPro" id="IPR029043">
    <property type="entry name" value="GcvT/YgfZ_C"/>
</dbReference>
<dbReference type="Proteomes" id="UP000625682">
    <property type="component" value="Unassembled WGS sequence"/>
</dbReference>
<dbReference type="PRINTS" id="PR00368">
    <property type="entry name" value="FADPNR"/>
</dbReference>
<dbReference type="RefSeq" id="WP_189148999.1">
    <property type="nucleotide sequence ID" value="NZ_BAABER010000012.1"/>
</dbReference>
<dbReference type="GO" id="GO:0008115">
    <property type="term" value="F:sarcosine oxidase activity"/>
    <property type="evidence" value="ECO:0007669"/>
    <property type="project" value="InterPro"/>
</dbReference>
<dbReference type="SUPFAM" id="SSF51905">
    <property type="entry name" value="FAD/NAD(P)-binding domain"/>
    <property type="match status" value="1"/>
</dbReference>
<dbReference type="InterPro" id="IPR038561">
    <property type="entry name" value="SoxD_sf"/>
</dbReference>
<dbReference type="InterPro" id="IPR042204">
    <property type="entry name" value="2Fe-2S-bd_N"/>
</dbReference>
<dbReference type="InterPro" id="IPR006279">
    <property type="entry name" value="SoxD"/>
</dbReference>
<dbReference type="InterPro" id="IPR006222">
    <property type="entry name" value="GCVT_N"/>
</dbReference>
<feature type="domain" description="FAD/NAD(P)-binding" evidence="5">
    <location>
        <begin position="278"/>
        <end position="547"/>
    </location>
</feature>
<dbReference type="PANTHER" id="PTHR43757">
    <property type="entry name" value="AMINOMETHYLTRANSFERASE"/>
    <property type="match status" value="1"/>
</dbReference>
<keyword evidence="2" id="KW-0560">Oxidoreductase</keyword>
<dbReference type="EMBL" id="BMMU01000013">
    <property type="protein sequence ID" value="GGJ41766.1"/>
    <property type="molecule type" value="Genomic_DNA"/>
</dbReference>
<name>A0A917NYV6_9ACTN</name>
<dbReference type="InterPro" id="IPR028896">
    <property type="entry name" value="GcvT/YgfZ/DmdA"/>
</dbReference>
<evidence type="ECO:0000313" key="9">
    <source>
        <dbReference type="Proteomes" id="UP000625682"/>
    </source>
</evidence>
<dbReference type="Pfam" id="PF04267">
    <property type="entry name" value="SoxD"/>
    <property type="match status" value="1"/>
</dbReference>
<dbReference type="Gene3D" id="3.10.20.440">
    <property type="entry name" value="2Fe-2S iron-sulphur cluster binding domain, sarcosine oxidase, alpha subunit, N-terminal domain"/>
    <property type="match status" value="1"/>
</dbReference>
<dbReference type="Pfam" id="PF13510">
    <property type="entry name" value="Fer2_4"/>
    <property type="match status" value="1"/>
</dbReference>
<evidence type="ECO:0000259" key="6">
    <source>
        <dbReference type="Pfam" id="PF08669"/>
    </source>
</evidence>
<dbReference type="Gene3D" id="3.50.50.60">
    <property type="entry name" value="FAD/NAD(P)-binding domain"/>
    <property type="match status" value="2"/>
</dbReference>
<dbReference type="GO" id="GO:0046653">
    <property type="term" value="P:tetrahydrofolate metabolic process"/>
    <property type="evidence" value="ECO:0007669"/>
    <property type="project" value="InterPro"/>
</dbReference>
<dbReference type="Pfam" id="PF08669">
    <property type="entry name" value="GCV_T_C"/>
    <property type="match status" value="1"/>
</dbReference>
<evidence type="ECO:0000256" key="3">
    <source>
        <dbReference type="SAM" id="MobiDB-lite"/>
    </source>
</evidence>
<dbReference type="InterPro" id="IPR041117">
    <property type="entry name" value="SoxA_A3"/>
</dbReference>
<feature type="domain" description="SoxA A3" evidence="7">
    <location>
        <begin position="629"/>
        <end position="713"/>
    </location>
</feature>
<dbReference type="InterPro" id="IPR027266">
    <property type="entry name" value="TrmE/GcvT-like"/>
</dbReference>
<dbReference type="NCBIfam" id="TIGR01374">
    <property type="entry name" value="soxD"/>
    <property type="match status" value="1"/>
</dbReference>
<evidence type="ECO:0000313" key="8">
    <source>
        <dbReference type="EMBL" id="GGJ41766.1"/>
    </source>
</evidence>
<proteinExistence type="inferred from homology"/>
<feature type="domain" description="GCVT N-terminal" evidence="4">
    <location>
        <begin position="727"/>
        <end position="998"/>
    </location>
</feature>
<evidence type="ECO:0000256" key="2">
    <source>
        <dbReference type="ARBA" id="ARBA00023002"/>
    </source>
</evidence>